<comment type="caution">
    <text evidence="2">The sequence shown here is derived from an EMBL/GenBank/DDBJ whole genome shotgun (WGS) entry which is preliminary data.</text>
</comment>
<dbReference type="Proteomes" id="UP000288805">
    <property type="component" value="Unassembled WGS sequence"/>
</dbReference>
<dbReference type="GO" id="GO:0015074">
    <property type="term" value="P:DNA integration"/>
    <property type="evidence" value="ECO:0007669"/>
    <property type="project" value="InterPro"/>
</dbReference>
<dbReference type="AlphaFoldDB" id="A0A438C735"/>
<name>A0A438C735_VITVI</name>
<dbReference type="PROSITE" id="PS50994">
    <property type="entry name" value="INTEGRASE"/>
    <property type="match status" value="1"/>
</dbReference>
<dbReference type="PANTHER" id="PTHR42648">
    <property type="entry name" value="TRANSPOSASE, PUTATIVE-RELATED"/>
    <property type="match status" value="1"/>
</dbReference>
<proteinExistence type="predicted"/>
<protein>
    <submittedName>
        <fullName evidence="2">Retrovirus-related Pol polyprotein from transposon TNT 1-94</fullName>
    </submittedName>
</protein>
<dbReference type="InterPro" id="IPR012337">
    <property type="entry name" value="RNaseH-like_sf"/>
</dbReference>
<dbReference type="InterPro" id="IPR001584">
    <property type="entry name" value="Integrase_cat-core"/>
</dbReference>
<evidence type="ECO:0000313" key="2">
    <source>
        <dbReference type="EMBL" id="RVW18998.1"/>
    </source>
</evidence>
<gene>
    <name evidence="2" type="primary">POLX_1399</name>
    <name evidence="2" type="ORF">CK203_099774</name>
</gene>
<organism evidence="2 3">
    <name type="scientific">Vitis vinifera</name>
    <name type="common">Grape</name>
    <dbReference type="NCBI Taxonomy" id="29760"/>
    <lineage>
        <taxon>Eukaryota</taxon>
        <taxon>Viridiplantae</taxon>
        <taxon>Streptophyta</taxon>
        <taxon>Embryophyta</taxon>
        <taxon>Tracheophyta</taxon>
        <taxon>Spermatophyta</taxon>
        <taxon>Magnoliopsida</taxon>
        <taxon>eudicotyledons</taxon>
        <taxon>Gunneridae</taxon>
        <taxon>Pentapetalae</taxon>
        <taxon>rosids</taxon>
        <taxon>Vitales</taxon>
        <taxon>Vitaceae</taxon>
        <taxon>Viteae</taxon>
        <taxon>Vitis</taxon>
    </lineage>
</organism>
<dbReference type="Gene3D" id="3.30.420.10">
    <property type="entry name" value="Ribonuclease H-like superfamily/Ribonuclease H"/>
    <property type="match status" value="1"/>
</dbReference>
<dbReference type="Pfam" id="PF00665">
    <property type="entry name" value="rve"/>
    <property type="match status" value="1"/>
</dbReference>
<dbReference type="InterPro" id="IPR039537">
    <property type="entry name" value="Retrotran_Ty1/copia-like"/>
</dbReference>
<dbReference type="SUPFAM" id="SSF53098">
    <property type="entry name" value="Ribonuclease H-like"/>
    <property type="match status" value="1"/>
</dbReference>
<feature type="domain" description="Integrase catalytic" evidence="1">
    <location>
        <begin position="150"/>
        <end position="296"/>
    </location>
</feature>
<dbReference type="InterPro" id="IPR036397">
    <property type="entry name" value="RNaseH_sf"/>
</dbReference>
<dbReference type="PANTHER" id="PTHR42648:SF22">
    <property type="entry name" value="REVERSE TRANSCRIPTASE TY1_COPIA-TYPE DOMAIN-CONTAINING PROTEIN"/>
    <property type="match status" value="1"/>
</dbReference>
<evidence type="ECO:0000313" key="3">
    <source>
        <dbReference type="Proteomes" id="UP000288805"/>
    </source>
</evidence>
<dbReference type="GO" id="GO:0003676">
    <property type="term" value="F:nucleic acid binding"/>
    <property type="evidence" value="ECO:0007669"/>
    <property type="project" value="InterPro"/>
</dbReference>
<evidence type="ECO:0000259" key="1">
    <source>
        <dbReference type="PROSITE" id="PS50994"/>
    </source>
</evidence>
<dbReference type="EMBL" id="QGNW01002505">
    <property type="protein sequence ID" value="RVW18998.1"/>
    <property type="molecule type" value="Genomic_DNA"/>
</dbReference>
<reference evidence="2 3" key="1">
    <citation type="journal article" date="2018" name="PLoS Genet.">
        <title>Population sequencing reveals clonal diversity and ancestral inbreeding in the grapevine cultivar Chardonnay.</title>
        <authorList>
            <person name="Roach M.J."/>
            <person name="Johnson D.L."/>
            <person name="Bohlmann J."/>
            <person name="van Vuuren H.J."/>
            <person name="Jones S.J."/>
            <person name="Pretorius I.S."/>
            <person name="Schmidt S.A."/>
            <person name="Borneman A.R."/>
        </authorList>
    </citation>
    <scope>NUCLEOTIDE SEQUENCE [LARGE SCALE GENOMIC DNA]</scope>
    <source>
        <strain evidence="3">cv. Chardonnay</strain>
        <tissue evidence="2">Leaf</tissue>
    </source>
</reference>
<sequence length="296" mass="33680">MKDPEDIATYRKSIERQQVHIFLVGLDGDFEQVRGEILRKDPLPDLEECYALIRREAVRHASMKIESDNPDTSAMSTFKCTHCNKTGHTKSCCFEIMGYPDWWDHNHDQWKKDSKKTSTAAVAEIKIETNVTEKASALVAATDYGGKFLNTSTPVINSAWIIDSGATDHMTFDSRQGPSKVPTLSGSRWFVTFIDDCTIMTWLCLMKTKDEVNLLFQKFHKMIETQYNAKVRVLHSDNGGEYQSSDLQKYLEGHDIIHQTTCSNTLQQNGVVERKNRHLLEVVRASLIAAKIPISY</sequence>
<accession>A0A438C735</accession>